<dbReference type="AlphaFoldDB" id="A0A4V6A778"/>
<accession>A0A4V6A778</accession>
<dbReference type="Pfam" id="PF00201">
    <property type="entry name" value="UDPGT"/>
    <property type="match status" value="1"/>
</dbReference>
<evidence type="ECO:0000256" key="1">
    <source>
        <dbReference type="ARBA" id="ARBA00009995"/>
    </source>
</evidence>
<keyword evidence="4" id="KW-0808">Transferase</keyword>
<reference evidence="8 9" key="1">
    <citation type="journal article" date="2015" name="Genome Biol.">
        <title>Comparative genomics of Steinernema reveals deeply conserved gene regulatory networks.</title>
        <authorList>
            <person name="Dillman A.R."/>
            <person name="Macchietto M."/>
            <person name="Porter C.F."/>
            <person name="Rogers A."/>
            <person name="Williams B."/>
            <person name="Antoshechkin I."/>
            <person name="Lee M.M."/>
            <person name="Goodwin Z."/>
            <person name="Lu X."/>
            <person name="Lewis E.E."/>
            <person name="Goodrich-Blair H."/>
            <person name="Stock S.P."/>
            <person name="Adams B.J."/>
            <person name="Sternberg P.W."/>
            <person name="Mortazavi A."/>
        </authorList>
    </citation>
    <scope>NUCLEOTIDE SEQUENCE [LARGE SCALE GENOMIC DNA]</scope>
    <source>
        <strain evidence="8 9">ALL</strain>
    </source>
</reference>
<sequence>MNSCYFLFALLFLTKANKFLFYETAFARSHLQFAGKLIDVLVENGHTVDVLVLQYNPDISTNGTQKFRKLHRINPKNGKESYWMKMPHFGSPFEKRDMELVKYFQKSIVQFCDALMSDDSLIESLKSENYDAGFTMVYENCPFGLFHVLNIKPVIGFVATALPNMISDVFKLPSAPSYVLNVLRNPGRSALELTFFDRLSLFTAEMKDHFINIPKANAIQTEVFTAKYGKDFPDLAQLKAEMSIVFVNSEKVLDAARPLTHKIEFIGGIQSQTAKPLPKEFQEIYDHSQDGVILFSFGSLFKTSDIPEHVKHSFLKSFAKFPRYTIIWKYDNMEEDAEMFRNYSNVVPTKWMPQYDLLSNKRTKVFITHLGQNSYLEVANAGTPVIAVPLFVDQLFNGAMAMEKGLGVSISRFNLTEKSITEALNEVLSNPKYRLNAKQISKMLRTQPFTARDIFVKNVEYLVENSEVGSHYQLPSVHMPFWKEHSLDVIGFVAACTLLLVYTLIYIVSRISQLYSKKSKCD</sequence>
<gene>
    <name evidence="8" type="ORF">L596_010880</name>
</gene>
<dbReference type="InterPro" id="IPR002213">
    <property type="entry name" value="UDP_glucos_trans"/>
</dbReference>
<keyword evidence="3" id="KW-0328">Glycosyltransferase</keyword>
<dbReference type="Gene3D" id="3.40.50.2000">
    <property type="entry name" value="Glycogen Phosphorylase B"/>
    <property type="match status" value="1"/>
</dbReference>
<dbReference type="InterPro" id="IPR050271">
    <property type="entry name" value="UDP-glycosyltransferase"/>
</dbReference>
<keyword evidence="6" id="KW-0472">Membrane</keyword>
<dbReference type="CDD" id="cd03784">
    <property type="entry name" value="GT1_Gtf-like"/>
    <property type="match status" value="1"/>
</dbReference>
<dbReference type="OrthoDB" id="5835829at2759"/>
<dbReference type="GO" id="GO:0015020">
    <property type="term" value="F:glucuronosyltransferase activity"/>
    <property type="evidence" value="ECO:0007669"/>
    <property type="project" value="UniProtKB-EC"/>
</dbReference>
<evidence type="ECO:0000313" key="8">
    <source>
        <dbReference type="EMBL" id="TKR96935.1"/>
    </source>
</evidence>
<dbReference type="PANTHER" id="PTHR48043">
    <property type="entry name" value="EG:EG0003.4 PROTEIN-RELATED"/>
    <property type="match status" value="1"/>
</dbReference>
<evidence type="ECO:0000256" key="5">
    <source>
        <dbReference type="ARBA" id="ARBA00047475"/>
    </source>
</evidence>
<proteinExistence type="inferred from homology"/>
<protein>
    <recommendedName>
        <fullName evidence="2">glucuronosyltransferase</fullName>
        <ecNumber evidence="2">2.4.1.17</ecNumber>
    </recommendedName>
</protein>
<dbReference type="Proteomes" id="UP000298663">
    <property type="component" value="Unassembled WGS sequence"/>
</dbReference>
<evidence type="ECO:0000256" key="2">
    <source>
        <dbReference type="ARBA" id="ARBA00012544"/>
    </source>
</evidence>
<evidence type="ECO:0000256" key="3">
    <source>
        <dbReference type="ARBA" id="ARBA00022676"/>
    </source>
</evidence>
<dbReference type="SUPFAM" id="SSF53756">
    <property type="entry name" value="UDP-Glycosyltransferase/glycogen phosphorylase"/>
    <property type="match status" value="1"/>
</dbReference>
<dbReference type="EMBL" id="AZBU02000002">
    <property type="protein sequence ID" value="TKR96935.1"/>
    <property type="molecule type" value="Genomic_DNA"/>
</dbReference>
<dbReference type="EC" id="2.4.1.17" evidence="2"/>
<comment type="catalytic activity">
    <reaction evidence="5">
        <text>glucuronate acceptor + UDP-alpha-D-glucuronate = acceptor beta-D-glucuronoside + UDP + H(+)</text>
        <dbReference type="Rhea" id="RHEA:21032"/>
        <dbReference type="ChEBI" id="CHEBI:15378"/>
        <dbReference type="ChEBI" id="CHEBI:58052"/>
        <dbReference type="ChEBI" id="CHEBI:58223"/>
        <dbReference type="ChEBI" id="CHEBI:132367"/>
        <dbReference type="ChEBI" id="CHEBI:132368"/>
        <dbReference type="EC" id="2.4.1.17"/>
    </reaction>
</comment>
<evidence type="ECO:0000256" key="4">
    <source>
        <dbReference type="ARBA" id="ARBA00022679"/>
    </source>
</evidence>
<keyword evidence="6" id="KW-1133">Transmembrane helix</keyword>
<reference evidence="8 9" key="2">
    <citation type="journal article" date="2019" name="G3 (Bethesda)">
        <title>Hybrid Assembly of the Genome of the Entomopathogenic Nematode Steinernema carpocapsae Identifies the X-Chromosome.</title>
        <authorList>
            <person name="Serra L."/>
            <person name="Macchietto M."/>
            <person name="Macias-Munoz A."/>
            <person name="McGill C.J."/>
            <person name="Rodriguez I.M."/>
            <person name="Rodriguez B."/>
            <person name="Murad R."/>
            <person name="Mortazavi A."/>
        </authorList>
    </citation>
    <scope>NUCLEOTIDE SEQUENCE [LARGE SCALE GENOMIC DNA]</scope>
    <source>
        <strain evidence="8 9">ALL</strain>
    </source>
</reference>
<keyword evidence="6" id="KW-0812">Transmembrane</keyword>
<dbReference type="FunFam" id="3.40.50.2000:FF:000021">
    <property type="entry name" value="UDP-glucuronosyltransferase"/>
    <property type="match status" value="1"/>
</dbReference>
<organism evidence="8 9">
    <name type="scientific">Steinernema carpocapsae</name>
    <name type="common">Entomopathogenic nematode</name>
    <dbReference type="NCBI Taxonomy" id="34508"/>
    <lineage>
        <taxon>Eukaryota</taxon>
        <taxon>Metazoa</taxon>
        <taxon>Ecdysozoa</taxon>
        <taxon>Nematoda</taxon>
        <taxon>Chromadorea</taxon>
        <taxon>Rhabditida</taxon>
        <taxon>Tylenchina</taxon>
        <taxon>Panagrolaimomorpha</taxon>
        <taxon>Strongyloidoidea</taxon>
        <taxon>Steinernematidae</taxon>
        <taxon>Steinernema</taxon>
    </lineage>
</organism>
<keyword evidence="9" id="KW-1185">Reference proteome</keyword>
<dbReference type="PANTHER" id="PTHR48043:SF154">
    <property type="entry name" value="GLUCURONOSYLTRANSFERASE"/>
    <property type="match status" value="1"/>
</dbReference>
<comment type="caution">
    <text evidence="8">The sequence shown here is derived from an EMBL/GenBank/DDBJ whole genome shotgun (WGS) entry which is preliminary data.</text>
</comment>
<dbReference type="STRING" id="34508.A0A4V6A778"/>
<name>A0A4V6A778_STECR</name>
<evidence type="ECO:0000256" key="7">
    <source>
        <dbReference type="SAM" id="SignalP"/>
    </source>
</evidence>
<feature type="signal peptide" evidence="7">
    <location>
        <begin position="1"/>
        <end position="18"/>
    </location>
</feature>
<keyword evidence="7" id="KW-0732">Signal</keyword>
<comment type="similarity">
    <text evidence="1">Belongs to the UDP-glycosyltransferase family.</text>
</comment>
<evidence type="ECO:0000256" key="6">
    <source>
        <dbReference type="SAM" id="Phobius"/>
    </source>
</evidence>
<evidence type="ECO:0000313" key="9">
    <source>
        <dbReference type="Proteomes" id="UP000298663"/>
    </source>
</evidence>
<feature type="transmembrane region" description="Helical" evidence="6">
    <location>
        <begin position="489"/>
        <end position="508"/>
    </location>
</feature>
<feature type="chain" id="PRO_5020230448" description="glucuronosyltransferase" evidence="7">
    <location>
        <begin position="19"/>
        <end position="522"/>
    </location>
</feature>